<dbReference type="PANTHER" id="PTHR21312:SF28">
    <property type="entry name" value="OVOINHIBITOR-RELATED"/>
    <property type="match status" value="1"/>
</dbReference>
<dbReference type="InterPro" id="IPR002350">
    <property type="entry name" value="Kazal_dom"/>
</dbReference>
<name>A0A7K9GNR4_LOXLE</name>
<dbReference type="PROSITE" id="PS51465">
    <property type="entry name" value="KAZAL_2"/>
    <property type="match status" value="1"/>
</dbReference>
<keyword evidence="8" id="KW-1185">Reference proteome</keyword>
<keyword evidence="5" id="KW-1015">Disulfide bond</keyword>
<evidence type="ECO:0000256" key="2">
    <source>
        <dbReference type="ARBA" id="ARBA00022525"/>
    </source>
</evidence>
<keyword evidence="3" id="KW-0646">Protease inhibitor</keyword>
<dbReference type="SMART" id="SM00280">
    <property type="entry name" value="KAZAL"/>
    <property type="match status" value="1"/>
</dbReference>
<gene>
    <name evidence="7" type="primary">Spink1</name>
    <name evidence="7" type="ORF">LOXLEU_R03363</name>
</gene>
<proteinExistence type="predicted"/>
<comment type="subcellular location">
    <subcellularLocation>
        <location evidence="1">Secreted</location>
    </subcellularLocation>
</comment>
<evidence type="ECO:0000256" key="5">
    <source>
        <dbReference type="ARBA" id="ARBA00023157"/>
    </source>
</evidence>
<dbReference type="PANTHER" id="PTHR21312">
    <property type="entry name" value="SERINE PROTEASE INHIBITOR"/>
    <property type="match status" value="1"/>
</dbReference>
<evidence type="ECO:0000256" key="1">
    <source>
        <dbReference type="ARBA" id="ARBA00004613"/>
    </source>
</evidence>
<dbReference type="AlphaFoldDB" id="A0A7K9GNR4"/>
<evidence type="ECO:0000256" key="4">
    <source>
        <dbReference type="ARBA" id="ARBA00022900"/>
    </source>
</evidence>
<comment type="caution">
    <text evidence="7">The sequence shown here is derived from an EMBL/GenBank/DDBJ whole genome shotgun (WGS) entry which is preliminary data.</text>
</comment>
<keyword evidence="4" id="KW-0722">Serine protease inhibitor</keyword>
<reference evidence="7 8" key="1">
    <citation type="submission" date="2019-09" db="EMBL/GenBank/DDBJ databases">
        <title>Bird 10,000 Genomes (B10K) Project - Family phase.</title>
        <authorList>
            <person name="Zhang G."/>
        </authorList>
    </citation>
    <scope>NUCLEOTIDE SEQUENCE [LARGE SCALE GENOMIC DNA]</scope>
    <source>
        <strain evidence="7">B10K-DU-001-19</strain>
        <tissue evidence="7">Muscle</tissue>
    </source>
</reference>
<keyword evidence="2" id="KW-0964">Secreted</keyword>
<dbReference type="PROSITE" id="PS00282">
    <property type="entry name" value="KAZAL_1"/>
    <property type="match status" value="1"/>
</dbReference>
<dbReference type="PRINTS" id="PR00290">
    <property type="entry name" value="KAZALINHBTR"/>
</dbReference>
<dbReference type="GO" id="GO:0005576">
    <property type="term" value="C:extracellular region"/>
    <property type="evidence" value="ECO:0007669"/>
    <property type="project" value="UniProtKB-SubCell"/>
</dbReference>
<dbReference type="InterPro" id="IPR001239">
    <property type="entry name" value="Prot_inh_Kazal-m"/>
</dbReference>
<dbReference type="SUPFAM" id="SSF100895">
    <property type="entry name" value="Kazal-type serine protease inhibitors"/>
    <property type="match status" value="1"/>
</dbReference>
<evidence type="ECO:0000256" key="3">
    <source>
        <dbReference type="ARBA" id="ARBA00022690"/>
    </source>
</evidence>
<feature type="non-terminal residue" evidence="7">
    <location>
        <position position="1"/>
    </location>
</feature>
<dbReference type="Pfam" id="PF00050">
    <property type="entry name" value="Kazal_1"/>
    <property type="match status" value="1"/>
</dbReference>
<dbReference type="Proteomes" id="UP000573793">
    <property type="component" value="Unassembled WGS sequence"/>
</dbReference>
<dbReference type="GO" id="GO:0004867">
    <property type="term" value="F:serine-type endopeptidase inhibitor activity"/>
    <property type="evidence" value="ECO:0007669"/>
    <property type="project" value="UniProtKB-KW"/>
</dbReference>
<evidence type="ECO:0000259" key="6">
    <source>
        <dbReference type="PROSITE" id="PS51465"/>
    </source>
</evidence>
<sequence>SCENFDLGRGCTREFDPICGTDNNLYSNECLLCLQNRHRNGHVRIRNRGMCKTPRNN</sequence>
<protein>
    <submittedName>
        <fullName evidence="7">ISK1 inhibitor</fullName>
    </submittedName>
</protein>
<feature type="domain" description="Kazal-like" evidence="6">
    <location>
        <begin position="1"/>
        <end position="53"/>
    </location>
</feature>
<organism evidence="7 8">
    <name type="scientific">Loxia leucoptera</name>
    <name type="common">White-winged crossbill</name>
    <dbReference type="NCBI Taxonomy" id="96539"/>
    <lineage>
        <taxon>Eukaryota</taxon>
        <taxon>Metazoa</taxon>
        <taxon>Chordata</taxon>
        <taxon>Craniata</taxon>
        <taxon>Vertebrata</taxon>
        <taxon>Euteleostomi</taxon>
        <taxon>Archelosauria</taxon>
        <taxon>Archosauria</taxon>
        <taxon>Dinosauria</taxon>
        <taxon>Saurischia</taxon>
        <taxon>Theropoda</taxon>
        <taxon>Coelurosauria</taxon>
        <taxon>Aves</taxon>
        <taxon>Neognathae</taxon>
        <taxon>Neoaves</taxon>
        <taxon>Telluraves</taxon>
        <taxon>Australaves</taxon>
        <taxon>Passeriformes</taxon>
        <taxon>Passeroidea</taxon>
        <taxon>Fringillidae</taxon>
        <taxon>Carduelinae</taxon>
        <taxon>Loxia</taxon>
    </lineage>
</organism>
<evidence type="ECO:0000313" key="7">
    <source>
        <dbReference type="EMBL" id="NXH02445.1"/>
    </source>
</evidence>
<dbReference type="InterPro" id="IPR036058">
    <property type="entry name" value="Kazal_dom_sf"/>
</dbReference>
<evidence type="ECO:0000313" key="8">
    <source>
        <dbReference type="Proteomes" id="UP000573793"/>
    </source>
</evidence>
<dbReference type="Gene3D" id="3.30.60.30">
    <property type="match status" value="1"/>
</dbReference>
<dbReference type="EMBL" id="VWZM01009181">
    <property type="protein sequence ID" value="NXH02445.1"/>
    <property type="molecule type" value="Genomic_DNA"/>
</dbReference>
<accession>A0A7K9GNR4</accession>
<feature type="non-terminal residue" evidence="7">
    <location>
        <position position="57"/>
    </location>
</feature>